<evidence type="ECO:0000259" key="6">
    <source>
        <dbReference type="Pfam" id="PF05199"/>
    </source>
</evidence>
<gene>
    <name evidence="7" type="ORF">ACFOM9_14085</name>
</gene>
<evidence type="ECO:0000256" key="5">
    <source>
        <dbReference type="ARBA" id="ARBA00023002"/>
    </source>
</evidence>
<dbReference type="Pfam" id="PF05199">
    <property type="entry name" value="GMC_oxred_C"/>
    <property type="match status" value="1"/>
</dbReference>
<proteinExistence type="inferred from homology"/>
<evidence type="ECO:0000256" key="2">
    <source>
        <dbReference type="ARBA" id="ARBA00010790"/>
    </source>
</evidence>
<reference evidence="8" key="1">
    <citation type="journal article" date="2019" name="Int. J. Syst. Evol. Microbiol.">
        <title>The Global Catalogue of Microorganisms (GCM) 10K type strain sequencing project: providing services to taxonomists for standard genome sequencing and annotation.</title>
        <authorList>
            <consortium name="The Broad Institute Genomics Platform"/>
            <consortium name="The Broad Institute Genome Sequencing Center for Infectious Disease"/>
            <person name="Wu L."/>
            <person name="Ma J."/>
        </authorList>
    </citation>
    <scope>NUCLEOTIDE SEQUENCE [LARGE SCALE GENOMIC DNA]</scope>
    <source>
        <strain evidence="8">KCTC 42211</strain>
    </source>
</reference>
<comment type="caution">
    <text evidence="7">The sequence shown here is derived from an EMBL/GenBank/DDBJ whole genome shotgun (WGS) entry which is preliminary data.</text>
</comment>
<dbReference type="Proteomes" id="UP001595724">
    <property type="component" value="Unassembled WGS sequence"/>
</dbReference>
<evidence type="ECO:0000256" key="3">
    <source>
        <dbReference type="ARBA" id="ARBA00022630"/>
    </source>
</evidence>
<organism evidence="7 8">
    <name type="scientific">Luteimonas notoginsengisoli</name>
    <dbReference type="NCBI Taxonomy" id="1578200"/>
    <lineage>
        <taxon>Bacteria</taxon>
        <taxon>Pseudomonadati</taxon>
        <taxon>Pseudomonadota</taxon>
        <taxon>Gammaproteobacteria</taxon>
        <taxon>Lysobacterales</taxon>
        <taxon>Lysobacteraceae</taxon>
        <taxon>Luteimonas</taxon>
    </lineage>
</organism>
<dbReference type="PANTHER" id="PTHR42784:SF1">
    <property type="entry name" value="PYRANOSE 2-OXIDASE"/>
    <property type="match status" value="1"/>
</dbReference>
<keyword evidence="3" id="KW-0285">Flavoprotein</keyword>
<sequence>MIRDYLDQSCDDHHHADLCIIGAGPAGIAIAMAFVGSRCRVLLLESGGLETERRSQALNEGTSVGPIHLDPARTRLRAFGGSCRLWGGGCMPLSRLDVEPRAWVPHSGWPIDYEELERYCQLALGLCAIEDEAPGQVHPANGGRRRTGLDPGLLVDRLYSQSPVFFGDTYRDMLAQSSNVELLLHANLLELVHDANDGRIESARIGNIDGRYGRVHARHYVLAAGGLENPRLLLLSDAAAPAGLGNEHGLVGRYFMDHPRCVAGSLVAGPADRVLRRYTREGKPSTTRTHAEISLSDDAQRRLGVLNGRARPYPVARPTPPGVQALRDLRASLRAPAPSRETDVDRDVMAGLNHGIPAPATPAAPGTEPRGRLALRVALHGADVAKAAVRRMCGRPSVGSERVDVMAYFEQAPNPDSRVRLGSRLDPLGQRSIEVDWRPTPLDLDSYRVSSAVFGQQLARHCRARFEPAAWLTDRSVLPAFHSTAHHIGTTRMADNAREGVVDRHCRVHGIQNLHVAGSSVFPTGGWAFPTLTIVALALRLAERLKPALEISGL</sequence>
<keyword evidence="8" id="KW-1185">Reference proteome</keyword>
<dbReference type="InterPro" id="IPR007867">
    <property type="entry name" value="GMC_OxRtase_C"/>
</dbReference>
<dbReference type="RefSeq" id="WP_386712159.1">
    <property type="nucleotide sequence ID" value="NZ_JBHRYF010000012.1"/>
</dbReference>
<evidence type="ECO:0000313" key="7">
    <source>
        <dbReference type="EMBL" id="MFC3661192.1"/>
    </source>
</evidence>
<feature type="domain" description="Glucose-methanol-choline oxidoreductase C-terminal" evidence="6">
    <location>
        <begin position="413"/>
        <end position="538"/>
    </location>
</feature>
<dbReference type="PANTHER" id="PTHR42784">
    <property type="entry name" value="PYRANOSE 2-OXIDASE"/>
    <property type="match status" value="1"/>
</dbReference>
<name>A0ABV7UY12_9GAMM</name>
<dbReference type="InterPro" id="IPR036188">
    <property type="entry name" value="FAD/NAD-bd_sf"/>
</dbReference>
<evidence type="ECO:0000256" key="4">
    <source>
        <dbReference type="ARBA" id="ARBA00022827"/>
    </source>
</evidence>
<protein>
    <submittedName>
        <fullName evidence="7">GMC oxidoreductase</fullName>
    </submittedName>
</protein>
<evidence type="ECO:0000313" key="8">
    <source>
        <dbReference type="Proteomes" id="UP001595724"/>
    </source>
</evidence>
<keyword evidence="5" id="KW-0560">Oxidoreductase</keyword>
<accession>A0ABV7UY12</accession>
<dbReference type="EMBL" id="JBHRYF010000012">
    <property type="protein sequence ID" value="MFC3661192.1"/>
    <property type="molecule type" value="Genomic_DNA"/>
</dbReference>
<dbReference type="SUPFAM" id="SSF51905">
    <property type="entry name" value="FAD/NAD(P)-binding domain"/>
    <property type="match status" value="1"/>
</dbReference>
<dbReference type="Gene3D" id="3.50.50.60">
    <property type="entry name" value="FAD/NAD(P)-binding domain"/>
    <property type="match status" value="2"/>
</dbReference>
<dbReference type="InterPro" id="IPR051473">
    <property type="entry name" value="P2Ox-like"/>
</dbReference>
<keyword evidence="4" id="KW-0274">FAD</keyword>
<comment type="similarity">
    <text evidence="2">Belongs to the GMC oxidoreductase family.</text>
</comment>
<evidence type="ECO:0000256" key="1">
    <source>
        <dbReference type="ARBA" id="ARBA00001974"/>
    </source>
</evidence>
<comment type="cofactor">
    <cofactor evidence="1">
        <name>FAD</name>
        <dbReference type="ChEBI" id="CHEBI:57692"/>
    </cofactor>
</comment>